<proteinExistence type="predicted"/>
<organism evidence="2 3">
    <name type="scientific">Candidatus Segetimicrobium genomatis</name>
    <dbReference type="NCBI Taxonomy" id="2569760"/>
    <lineage>
        <taxon>Bacteria</taxon>
        <taxon>Bacillati</taxon>
        <taxon>Candidatus Sysuimicrobiota</taxon>
        <taxon>Candidatus Sysuimicrobiia</taxon>
        <taxon>Candidatus Sysuimicrobiales</taxon>
        <taxon>Candidatus Segetimicrobiaceae</taxon>
        <taxon>Candidatus Segetimicrobium</taxon>
    </lineage>
</organism>
<evidence type="ECO:0000313" key="2">
    <source>
        <dbReference type="EMBL" id="TMI89997.1"/>
    </source>
</evidence>
<protein>
    <submittedName>
        <fullName evidence="2">Uncharacterized protein</fullName>
    </submittedName>
</protein>
<feature type="region of interest" description="Disordered" evidence="1">
    <location>
        <begin position="1"/>
        <end position="25"/>
    </location>
</feature>
<sequence length="108" mass="11637">MEPPAISFVTADPGAGGGTPSSDSKSVRIVVPWSRAYLAPLLAKVFEGRRDVEIVVRPQPDEAEPTQRPEAMKRPKEEAIEIEFRESVRAEAARGLITPRSGNGAGRA</sequence>
<accession>A0A537K2J5</accession>
<comment type="caution">
    <text evidence="2">The sequence shown here is derived from an EMBL/GenBank/DDBJ whole genome shotgun (WGS) entry which is preliminary data.</text>
</comment>
<dbReference type="AlphaFoldDB" id="A0A537K2J5"/>
<gene>
    <name evidence="2" type="ORF">E6H00_08200</name>
</gene>
<dbReference type="Proteomes" id="UP000318509">
    <property type="component" value="Unassembled WGS sequence"/>
</dbReference>
<dbReference type="EMBL" id="VBAK01000116">
    <property type="protein sequence ID" value="TMI89997.1"/>
    <property type="molecule type" value="Genomic_DNA"/>
</dbReference>
<reference evidence="2 3" key="1">
    <citation type="journal article" date="2019" name="Nat. Microbiol.">
        <title>Mediterranean grassland soil C-N compound turnover is dependent on rainfall and depth, and is mediated by genomically divergent microorganisms.</title>
        <authorList>
            <person name="Diamond S."/>
            <person name="Andeer P.F."/>
            <person name="Li Z."/>
            <person name="Crits-Christoph A."/>
            <person name="Burstein D."/>
            <person name="Anantharaman K."/>
            <person name="Lane K.R."/>
            <person name="Thomas B.C."/>
            <person name="Pan C."/>
            <person name="Northen T.R."/>
            <person name="Banfield J.F."/>
        </authorList>
    </citation>
    <scope>NUCLEOTIDE SEQUENCE [LARGE SCALE GENOMIC DNA]</scope>
    <source>
        <strain evidence="2">NP_3</strain>
    </source>
</reference>
<name>A0A537K2J5_9BACT</name>
<evidence type="ECO:0000313" key="3">
    <source>
        <dbReference type="Proteomes" id="UP000318509"/>
    </source>
</evidence>
<evidence type="ECO:0000256" key="1">
    <source>
        <dbReference type="SAM" id="MobiDB-lite"/>
    </source>
</evidence>